<evidence type="ECO:0000256" key="4">
    <source>
        <dbReference type="ARBA" id="ARBA00023136"/>
    </source>
</evidence>
<evidence type="ECO:0000313" key="8">
    <source>
        <dbReference type="Proteomes" id="UP000789390"/>
    </source>
</evidence>
<evidence type="ECO:0000256" key="2">
    <source>
        <dbReference type="ARBA" id="ARBA00022692"/>
    </source>
</evidence>
<feature type="transmembrane region" description="Helical" evidence="6">
    <location>
        <begin position="90"/>
        <end position="110"/>
    </location>
</feature>
<keyword evidence="6" id="KW-0813">Transport</keyword>
<evidence type="ECO:0000313" key="7">
    <source>
        <dbReference type="EMBL" id="CAH0100866.1"/>
    </source>
</evidence>
<dbReference type="InterPro" id="IPR021134">
    <property type="entry name" value="Bestrophin-like"/>
</dbReference>
<dbReference type="OrthoDB" id="201595at2759"/>
<keyword evidence="2 6" id="KW-0812">Transmembrane</keyword>
<comment type="function">
    <text evidence="6">Forms chloride channels.</text>
</comment>
<keyword evidence="8" id="KW-1185">Reference proteome</keyword>
<dbReference type="Proteomes" id="UP000789390">
    <property type="component" value="Unassembled WGS sequence"/>
</dbReference>
<reference evidence="7" key="1">
    <citation type="submission" date="2021-11" db="EMBL/GenBank/DDBJ databases">
        <authorList>
            <person name="Schell T."/>
        </authorList>
    </citation>
    <scope>NUCLEOTIDE SEQUENCE</scope>
    <source>
        <strain evidence="7">M5</strain>
    </source>
</reference>
<dbReference type="AlphaFoldDB" id="A0A8J2WGN5"/>
<feature type="transmembrane region" description="Helical" evidence="6">
    <location>
        <begin position="61"/>
        <end position="78"/>
    </location>
</feature>
<dbReference type="GO" id="GO:0005254">
    <property type="term" value="F:chloride channel activity"/>
    <property type="evidence" value="ECO:0007669"/>
    <property type="project" value="UniProtKB-KW"/>
</dbReference>
<dbReference type="EMBL" id="CAKKLH010000046">
    <property type="protein sequence ID" value="CAH0100866.1"/>
    <property type="molecule type" value="Genomic_DNA"/>
</dbReference>
<dbReference type="Pfam" id="PF01062">
    <property type="entry name" value="Bestrophin"/>
    <property type="match status" value="1"/>
</dbReference>
<gene>
    <name evidence="7" type="ORF">DGAL_LOCUS3154</name>
</gene>
<dbReference type="PANTHER" id="PTHR10736">
    <property type="entry name" value="BESTROPHIN"/>
    <property type="match status" value="1"/>
</dbReference>
<name>A0A8J2WGN5_9CRUS</name>
<proteinExistence type="inferred from homology"/>
<feature type="transmembrane region" description="Helical" evidence="6">
    <location>
        <begin position="271"/>
        <end position="291"/>
    </location>
</feature>
<keyword evidence="4 6" id="KW-0472">Membrane</keyword>
<dbReference type="GO" id="GO:0034707">
    <property type="term" value="C:chloride channel complex"/>
    <property type="evidence" value="ECO:0007669"/>
    <property type="project" value="UniProtKB-KW"/>
</dbReference>
<sequence length="415" mass="47830">MHSQTSAKKSNVKLGERLRLTKKFSGSYKNIVSPTANQFGENIKNIFRWEGSIYSLMWKEFLIYIVLYIFLTVLYDFVLTDTDRTHFEDVAAYCSSYVSSLQIVLLLGFFTSTSMQRWFSIVQSMPGTSKVTAYFVNSLKENQPDVSDIKIKFDKKAGIQIVQQYARWIVLSWTLVFRLICPSLKEAYPELICLQNEGLLLEHERLQLEMEPYEKNQSLIVINWNLALLRVCGRRNMYYVPADYSRNLDCLMLFKKNCNNAIKFATKNIPFALIQAVSVAVYSYGLASLMARQPTTKAADGTRNHTPVFVILGYIPFTNAIKFFLFYSWLKFGRMASNPFGEDDDDINVKQLLYSHIEDAVRLQSLYVDTSFIEKVAMTSVNQPSQLWIDHATMKEKAGKRKTISSNIRIQQSEL</sequence>
<dbReference type="InterPro" id="IPR000615">
    <property type="entry name" value="Bestrophin"/>
</dbReference>
<comment type="similarity">
    <text evidence="5 6">Belongs to the anion channel-forming bestrophin (TC 1.A.46) family. Calcium-sensitive chloride channel subfamily.</text>
</comment>
<dbReference type="GO" id="GO:0005886">
    <property type="term" value="C:plasma membrane"/>
    <property type="evidence" value="ECO:0007669"/>
    <property type="project" value="UniProtKB-SubCell"/>
</dbReference>
<evidence type="ECO:0000256" key="5">
    <source>
        <dbReference type="ARBA" id="ARBA00034769"/>
    </source>
</evidence>
<comment type="caution">
    <text evidence="7">The sequence shown here is derived from an EMBL/GenBank/DDBJ whole genome shotgun (WGS) entry which is preliminary data.</text>
</comment>
<evidence type="ECO:0000256" key="1">
    <source>
        <dbReference type="ARBA" id="ARBA00004370"/>
    </source>
</evidence>
<keyword evidence="6" id="KW-0869">Chloride channel</keyword>
<keyword evidence="6" id="KW-1003">Cell membrane</keyword>
<protein>
    <recommendedName>
        <fullName evidence="6">Bestrophin homolog</fullName>
    </recommendedName>
</protein>
<keyword evidence="6" id="KW-0406">Ion transport</keyword>
<keyword evidence="6" id="KW-0868">Chloride</keyword>
<keyword evidence="3 6" id="KW-1133">Transmembrane helix</keyword>
<evidence type="ECO:0000256" key="6">
    <source>
        <dbReference type="RuleBase" id="RU363126"/>
    </source>
</evidence>
<dbReference type="PANTHER" id="PTHR10736:SF0">
    <property type="entry name" value="BESTROPHIN HOMOLOG"/>
    <property type="match status" value="1"/>
</dbReference>
<accession>A0A8J2WGN5</accession>
<organism evidence="7 8">
    <name type="scientific">Daphnia galeata</name>
    <dbReference type="NCBI Taxonomy" id="27404"/>
    <lineage>
        <taxon>Eukaryota</taxon>
        <taxon>Metazoa</taxon>
        <taxon>Ecdysozoa</taxon>
        <taxon>Arthropoda</taxon>
        <taxon>Crustacea</taxon>
        <taxon>Branchiopoda</taxon>
        <taxon>Diplostraca</taxon>
        <taxon>Cladocera</taxon>
        <taxon>Anomopoda</taxon>
        <taxon>Daphniidae</taxon>
        <taxon>Daphnia</taxon>
    </lineage>
</organism>
<comment type="subcellular location">
    <subcellularLocation>
        <location evidence="6">Cell membrane</location>
        <topology evidence="6">Multi-pass membrane protein</topology>
    </subcellularLocation>
    <subcellularLocation>
        <location evidence="1">Membrane</location>
    </subcellularLocation>
</comment>
<feature type="transmembrane region" description="Helical" evidence="6">
    <location>
        <begin position="311"/>
        <end position="330"/>
    </location>
</feature>
<keyword evidence="6" id="KW-0407">Ion channel</keyword>
<evidence type="ECO:0000256" key="3">
    <source>
        <dbReference type="ARBA" id="ARBA00022989"/>
    </source>
</evidence>